<dbReference type="EMBL" id="JBHSZQ010000047">
    <property type="protein sequence ID" value="MFC7126930.1"/>
    <property type="molecule type" value="Genomic_DNA"/>
</dbReference>
<name>A0ABD5X6V4_9EURY</name>
<keyword evidence="1" id="KW-0812">Transmembrane</keyword>
<evidence type="ECO:0008006" key="7">
    <source>
        <dbReference type="Google" id="ProtNLM"/>
    </source>
</evidence>
<evidence type="ECO:0000259" key="2">
    <source>
        <dbReference type="Pfam" id="PF26236"/>
    </source>
</evidence>
<dbReference type="Pfam" id="PF26237">
    <property type="entry name" value="DUF8054_C"/>
    <property type="match status" value="1"/>
</dbReference>
<sequence length="272" mass="29890">MTENTTLSRFKQAEYTGENRCLPCTAVNTVIGAFAAAVVGAGVTISASLLYGTLVGGSVFIASLLAIYFRGYLVPKTPELTKQYLPRWALSLFGKEPVVEDSPIVSIDPEEELLRAGALKECDDSDDLCLTESFRTDWDREIRKVRENDAGREQLLELLDVADKRVEFREHGDAFQAYVEETPVGRWESEAAYLADAGGAIALEKFHRNWATLTVEAKSDLLSGLRLFIKDCPACGGSPSFSSDSRESCCSQYEVAAVSCPDCDARLFETRV</sequence>
<keyword evidence="1" id="KW-0472">Membrane</keyword>
<reference evidence="5 6" key="1">
    <citation type="journal article" date="2014" name="Int. J. Syst. Evol. Microbiol.">
        <title>Complete genome sequence of Corynebacterium casei LMG S-19264T (=DSM 44701T), isolated from a smear-ripened cheese.</title>
        <authorList>
            <consortium name="US DOE Joint Genome Institute (JGI-PGF)"/>
            <person name="Walter F."/>
            <person name="Albersmeier A."/>
            <person name="Kalinowski J."/>
            <person name="Ruckert C."/>
        </authorList>
    </citation>
    <scope>NUCLEOTIDE SEQUENCE [LARGE SCALE GENOMIC DNA]</scope>
    <source>
        <strain evidence="5 6">CGMCC 4.7215</strain>
    </source>
</reference>
<evidence type="ECO:0000259" key="3">
    <source>
        <dbReference type="Pfam" id="PF26237"/>
    </source>
</evidence>
<gene>
    <name evidence="5" type="ORF">ACFQJ7_13005</name>
</gene>
<dbReference type="Pfam" id="PF26238">
    <property type="entry name" value="DUF8054_M"/>
    <property type="match status" value="1"/>
</dbReference>
<dbReference type="InterPro" id="IPR058674">
    <property type="entry name" value="DUF8054_N"/>
</dbReference>
<organism evidence="5 6">
    <name type="scientific">Halovenus rubra</name>
    <dbReference type="NCBI Taxonomy" id="869890"/>
    <lineage>
        <taxon>Archaea</taxon>
        <taxon>Methanobacteriati</taxon>
        <taxon>Methanobacteriota</taxon>
        <taxon>Stenosarchaea group</taxon>
        <taxon>Halobacteria</taxon>
        <taxon>Halobacteriales</taxon>
        <taxon>Haloarculaceae</taxon>
        <taxon>Halovenus</taxon>
    </lineage>
</organism>
<comment type="caution">
    <text evidence="5">The sequence shown here is derived from an EMBL/GenBank/DDBJ whole genome shotgun (WGS) entry which is preliminary data.</text>
</comment>
<dbReference type="AlphaFoldDB" id="A0ABD5X6V4"/>
<proteinExistence type="predicted"/>
<accession>A0ABD5X6V4</accession>
<evidence type="ECO:0000313" key="5">
    <source>
        <dbReference type="EMBL" id="MFC7126930.1"/>
    </source>
</evidence>
<keyword evidence="1" id="KW-1133">Transmembrane helix</keyword>
<protein>
    <recommendedName>
        <fullName evidence="7">Restriction endonuclease</fullName>
    </recommendedName>
</protein>
<feature type="transmembrane region" description="Helical" evidence="1">
    <location>
        <begin position="49"/>
        <end position="69"/>
    </location>
</feature>
<dbReference type="InterPro" id="IPR058775">
    <property type="entry name" value="DUF8054_M"/>
</dbReference>
<evidence type="ECO:0000256" key="1">
    <source>
        <dbReference type="SAM" id="Phobius"/>
    </source>
</evidence>
<dbReference type="RefSeq" id="WP_267637225.1">
    <property type="nucleotide sequence ID" value="NZ_JAODIY010000009.1"/>
</dbReference>
<dbReference type="InterPro" id="IPR058675">
    <property type="entry name" value="DUF8054_C"/>
</dbReference>
<feature type="transmembrane region" description="Helical" evidence="1">
    <location>
        <begin position="21"/>
        <end position="43"/>
    </location>
</feature>
<evidence type="ECO:0000313" key="6">
    <source>
        <dbReference type="Proteomes" id="UP001596414"/>
    </source>
</evidence>
<feature type="domain" description="DUF8054" evidence="2">
    <location>
        <begin position="8"/>
        <end position="96"/>
    </location>
</feature>
<evidence type="ECO:0000259" key="4">
    <source>
        <dbReference type="Pfam" id="PF26238"/>
    </source>
</evidence>
<dbReference type="Proteomes" id="UP001596414">
    <property type="component" value="Unassembled WGS sequence"/>
</dbReference>
<dbReference type="Pfam" id="PF26236">
    <property type="entry name" value="DUF8054_N"/>
    <property type="match status" value="1"/>
</dbReference>
<feature type="domain" description="DUF8054" evidence="4">
    <location>
        <begin position="108"/>
        <end position="227"/>
    </location>
</feature>
<feature type="domain" description="DUF8054" evidence="3">
    <location>
        <begin position="231"/>
        <end position="269"/>
    </location>
</feature>